<evidence type="ECO:0000313" key="2">
    <source>
        <dbReference type="EMBL" id="MPC72315.1"/>
    </source>
</evidence>
<dbReference type="AlphaFoldDB" id="A0A5B7HRG0"/>
<sequence length="237" mass="26501">MHTPSQPAQPRLPTPLPLFHLKGNTYTVYVDKLKDCFEVDHLPSSATTYCLLAYFQCLFMMFRISEVLFCNGGTNLISHKDQKFFSNCRGRGQISQDTPPRQCNVGRLPGHGQHGQSTPLANKNTPEGLVSLPKQQAVRQEAAPSGVGHDPHSHQSLTLTQLVGTHPHAPKPEQWAHIQNPSSGHRECLGTMALQHCLLRLDGRSRATVRNTRYIHPLSCQSPEWERQELLNHSPQA</sequence>
<dbReference type="EMBL" id="VSRR010034519">
    <property type="protein sequence ID" value="MPC72315.1"/>
    <property type="molecule type" value="Genomic_DNA"/>
</dbReference>
<gene>
    <name evidence="2" type="ORF">E2C01_066616</name>
</gene>
<feature type="region of interest" description="Disordered" evidence="1">
    <location>
        <begin position="135"/>
        <end position="154"/>
    </location>
</feature>
<organism evidence="2 3">
    <name type="scientific">Portunus trituberculatus</name>
    <name type="common">Swimming crab</name>
    <name type="synonym">Neptunus trituberculatus</name>
    <dbReference type="NCBI Taxonomy" id="210409"/>
    <lineage>
        <taxon>Eukaryota</taxon>
        <taxon>Metazoa</taxon>
        <taxon>Ecdysozoa</taxon>
        <taxon>Arthropoda</taxon>
        <taxon>Crustacea</taxon>
        <taxon>Multicrustacea</taxon>
        <taxon>Malacostraca</taxon>
        <taxon>Eumalacostraca</taxon>
        <taxon>Eucarida</taxon>
        <taxon>Decapoda</taxon>
        <taxon>Pleocyemata</taxon>
        <taxon>Brachyura</taxon>
        <taxon>Eubrachyura</taxon>
        <taxon>Portunoidea</taxon>
        <taxon>Portunidae</taxon>
        <taxon>Portuninae</taxon>
        <taxon>Portunus</taxon>
    </lineage>
</organism>
<dbReference type="Proteomes" id="UP000324222">
    <property type="component" value="Unassembled WGS sequence"/>
</dbReference>
<dbReference type="OrthoDB" id="6373896at2759"/>
<accession>A0A5B7HRG0</accession>
<evidence type="ECO:0000256" key="1">
    <source>
        <dbReference type="SAM" id="MobiDB-lite"/>
    </source>
</evidence>
<reference evidence="2 3" key="1">
    <citation type="submission" date="2019-05" db="EMBL/GenBank/DDBJ databases">
        <title>Another draft genome of Portunus trituberculatus and its Hox gene families provides insights of decapod evolution.</title>
        <authorList>
            <person name="Jeong J.-H."/>
            <person name="Song I."/>
            <person name="Kim S."/>
            <person name="Choi T."/>
            <person name="Kim D."/>
            <person name="Ryu S."/>
            <person name="Kim W."/>
        </authorList>
    </citation>
    <scope>NUCLEOTIDE SEQUENCE [LARGE SCALE GENOMIC DNA]</scope>
    <source>
        <tissue evidence="2">Muscle</tissue>
    </source>
</reference>
<feature type="region of interest" description="Disordered" evidence="1">
    <location>
        <begin position="91"/>
        <end position="128"/>
    </location>
</feature>
<evidence type="ECO:0000313" key="3">
    <source>
        <dbReference type="Proteomes" id="UP000324222"/>
    </source>
</evidence>
<comment type="caution">
    <text evidence="2">The sequence shown here is derived from an EMBL/GenBank/DDBJ whole genome shotgun (WGS) entry which is preliminary data.</text>
</comment>
<proteinExistence type="predicted"/>
<keyword evidence="3" id="KW-1185">Reference proteome</keyword>
<feature type="compositionally biased region" description="Polar residues" evidence="1">
    <location>
        <begin position="114"/>
        <end position="125"/>
    </location>
</feature>
<name>A0A5B7HRG0_PORTR</name>
<protein>
    <submittedName>
        <fullName evidence="2">Uncharacterized protein</fullName>
    </submittedName>
</protein>